<comment type="subunit">
    <text evidence="6">Forms polymers.</text>
</comment>
<evidence type="ECO:0000313" key="8">
    <source>
        <dbReference type="Proteomes" id="UP000714915"/>
    </source>
</evidence>
<evidence type="ECO:0000256" key="3">
    <source>
        <dbReference type="ARBA" id="ARBA00022840"/>
    </source>
</evidence>
<feature type="binding site" evidence="6">
    <location>
        <begin position="205"/>
        <end position="208"/>
    </location>
    <ligand>
        <name>ATP</name>
        <dbReference type="ChEBI" id="CHEBI:30616"/>
    </ligand>
</feature>
<dbReference type="EMBL" id="JAGQLF010000012">
    <property type="protein sequence ID" value="MCA9386703.1"/>
    <property type="molecule type" value="Genomic_DNA"/>
</dbReference>
<comment type="caution">
    <text evidence="7">The sequence shown here is derived from an EMBL/GenBank/DDBJ whole genome shotgun (WGS) entry which is preliminary data.</text>
</comment>
<dbReference type="GO" id="GO:0008360">
    <property type="term" value="P:regulation of cell shape"/>
    <property type="evidence" value="ECO:0007669"/>
    <property type="project" value="UniProtKB-UniRule"/>
</dbReference>
<reference evidence="7" key="2">
    <citation type="journal article" date="2021" name="Microbiome">
        <title>Successional dynamics and alternative stable states in a saline activated sludge microbial community over 9 years.</title>
        <authorList>
            <person name="Wang Y."/>
            <person name="Ye J."/>
            <person name="Ju F."/>
            <person name="Liu L."/>
            <person name="Boyd J.A."/>
            <person name="Deng Y."/>
            <person name="Parks D.H."/>
            <person name="Jiang X."/>
            <person name="Yin X."/>
            <person name="Woodcroft B.J."/>
            <person name="Tyson G.W."/>
            <person name="Hugenholtz P."/>
            <person name="Polz M.F."/>
            <person name="Zhang T."/>
        </authorList>
    </citation>
    <scope>NUCLEOTIDE SEQUENCE</scope>
    <source>
        <strain evidence="7">HKST-UBA09</strain>
    </source>
</reference>
<feature type="binding site" evidence="6">
    <location>
        <begin position="13"/>
        <end position="15"/>
    </location>
    <ligand>
        <name>ATP</name>
        <dbReference type="ChEBI" id="CHEBI:30616"/>
    </ligand>
</feature>
<proteinExistence type="inferred from homology"/>
<dbReference type="GO" id="GO:0005524">
    <property type="term" value="F:ATP binding"/>
    <property type="evidence" value="ECO:0007669"/>
    <property type="project" value="UniProtKB-KW"/>
</dbReference>
<feature type="binding site" evidence="6">
    <location>
        <begin position="157"/>
        <end position="159"/>
    </location>
    <ligand>
        <name>ATP</name>
        <dbReference type="ChEBI" id="CHEBI:30616"/>
    </ligand>
</feature>
<comment type="caution">
    <text evidence="6">Lacks conserved residue(s) required for the propagation of feature annotation.</text>
</comment>
<dbReference type="PRINTS" id="PR01652">
    <property type="entry name" value="SHAPEPROTEIN"/>
</dbReference>
<dbReference type="InterPro" id="IPR043129">
    <property type="entry name" value="ATPase_NBD"/>
</dbReference>
<dbReference type="Proteomes" id="UP000714915">
    <property type="component" value="Unassembled WGS sequence"/>
</dbReference>
<dbReference type="Gene3D" id="3.30.420.40">
    <property type="match status" value="3"/>
</dbReference>
<keyword evidence="3 6" id="KW-0067">ATP-binding</keyword>
<evidence type="ECO:0000256" key="6">
    <source>
        <dbReference type="HAMAP-Rule" id="MF_02207"/>
    </source>
</evidence>
<dbReference type="SUPFAM" id="SSF53067">
    <property type="entry name" value="Actin-like ATPase domain"/>
    <property type="match status" value="2"/>
</dbReference>
<gene>
    <name evidence="6" type="primary">mreB</name>
    <name evidence="7" type="ORF">KC669_01570</name>
</gene>
<evidence type="ECO:0000256" key="2">
    <source>
        <dbReference type="ARBA" id="ARBA00022741"/>
    </source>
</evidence>
<dbReference type="Pfam" id="PF06723">
    <property type="entry name" value="MreB_Mbl"/>
    <property type="match status" value="1"/>
</dbReference>
<protein>
    <recommendedName>
        <fullName evidence="6">Cell shape-determining protein MreB</fullName>
    </recommendedName>
</protein>
<dbReference type="HAMAP" id="MF_02207">
    <property type="entry name" value="MreB"/>
    <property type="match status" value="1"/>
</dbReference>
<keyword evidence="2 6" id="KW-0547">Nucleotide-binding</keyword>
<dbReference type="InterPro" id="IPR004753">
    <property type="entry name" value="MreB"/>
</dbReference>
<evidence type="ECO:0000256" key="1">
    <source>
        <dbReference type="ARBA" id="ARBA00022490"/>
    </source>
</evidence>
<comment type="similarity">
    <text evidence="5 6">Belongs to the FtsA/MreB family.</text>
</comment>
<sequence>MKTRPLLALDFGTANCLIIRQGRGIVLNEPTVVALSLKDKKVLATGSEAKNMLGKEPKDIIARRPLQNGGISNYQLAFLLLQKFLDNALGRWRVVKPDVIVSIPSKLNSIEERALVKALESYGTGKIHLYPEAMAAAIGAELPVHKPEGNMIVNLGGGTAEIALISLDGIVASRSHVGTGDALNKSISEFFKSEYQILIGEQTSERIKIEIGNALLEEDPEKMVISGKDTISGKSRSIEVSSNDILAPIRNVLNKLLVSIKEVLEDAPSELVSDLSDRGIALSGGTSLLKNIDIFLTKSLDIPCYIVEDPLSCVVKGLNLSIHK</sequence>
<evidence type="ECO:0000313" key="7">
    <source>
        <dbReference type="EMBL" id="MCA9386703.1"/>
    </source>
</evidence>
<comment type="subcellular location">
    <subcellularLocation>
        <location evidence="6">Cytoplasm</location>
    </subcellularLocation>
    <text evidence="6">Membrane-associated.</text>
</comment>
<comment type="function">
    <text evidence="6">Forms membrane-associated dynamic filaments that are essential for cell shape determination. Acts by regulating cell wall synthesis and cell elongation, and thus cell shape. A feedback loop between cell geometry and MreB localization may maintain elongated cell shape by targeting cell wall growth to regions of negative cell wall curvature.</text>
</comment>
<dbReference type="NCBIfam" id="NF010539">
    <property type="entry name" value="PRK13927.1"/>
    <property type="match status" value="1"/>
</dbReference>
<dbReference type="GO" id="GO:0005737">
    <property type="term" value="C:cytoplasm"/>
    <property type="evidence" value="ECO:0007669"/>
    <property type="project" value="UniProtKB-SubCell"/>
</dbReference>
<dbReference type="CDD" id="cd10225">
    <property type="entry name" value="ASKHA_NBD_MreB-like"/>
    <property type="match status" value="1"/>
</dbReference>
<keyword evidence="1 6" id="KW-0963">Cytoplasm</keyword>
<keyword evidence="4 6" id="KW-0133">Cell shape</keyword>
<dbReference type="InterPro" id="IPR056546">
    <property type="entry name" value="MreB_MamK-like"/>
</dbReference>
<dbReference type="PANTHER" id="PTHR42749:SF1">
    <property type="entry name" value="CELL SHAPE-DETERMINING PROTEIN MREB"/>
    <property type="match status" value="1"/>
</dbReference>
<dbReference type="GO" id="GO:0000902">
    <property type="term" value="P:cell morphogenesis"/>
    <property type="evidence" value="ECO:0007669"/>
    <property type="project" value="InterPro"/>
</dbReference>
<dbReference type="AlphaFoldDB" id="A0A955LAT0"/>
<evidence type="ECO:0000256" key="4">
    <source>
        <dbReference type="ARBA" id="ARBA00022960"/>
    </source>
</evidence>
<accession>A0A955LAT0</accession>
<evidence type="ECO:0000256" key="5">
    <source>
        <dbReference type="ARBA" id="ARBA00023458"/>
    </source>
</evidence>
<organism evidence="7 8">
    <name type="scientific">Candidatus Dojkabacteria bacterium</name>
    <dbReference type="NCBI Taxonomy" id="2099670"/>
    <lineage>
        <taxon>Bacteria</taxon>
        <taxon>Candidatus Dojkabacteria</taxon>
    </lineage>
</organism>
<reference evidence="7" key="1">
    <citation type="submission" date="2020-04" db="EMBL/GenBank/DDBJ databases">
        <authorList>
            <person name="Zhang T."/>
        </authorList>
    </citation>
    <scope>NUCLEOTIDE SEQUENCE</scope>
    <source>
        <strain evidence="7">HKST-UBA09</strain>
    </source>
</reference>
<dbReference type="PANTHER" id="PTHR42749">
    <property type="entry name" value="CELL SHAPE-DETERMINING PROTEIN MREB"/>
    <property type="match status" value="1"/>
</dbReference>
<name>A0A955LAT0_9BACT</name>